<evidence type="ECO:0000313" key="2">
    <source>
        <dbReference type="EMBL" id="KAG2456103.1"/>
    </source>
</evidence>
<comment type="caution">
    <text evidence="2">The sequence shown here is derived from an EMBL/GenBank/DDBJ whole genome shotgun (WGS) entry which is preliminary data.</text>
</comment>
<proteinExistence type="predicted"/>
<dbReference type="Gene3D" id="3.10.20.90">
    <property type="entry name" value="Phosphatidylinositol 3-kinase Catalytic Subunit, Chain A, domain 1"/>
    <property type="match status" value="1"/>
</dbReference>
<dbReference type="Proteomes" id="UP000886611">
    <property type="component" value="Unassembled WGS sequence"/>
</dbReference>
<name>A0A8X8BF17_POLSE</name>
<keyword evidence="3" id="KW-1185">Reference proteome</keyword>
<accession>A0A8X8BF17</accession>
<protein>
    <submittedName>
        <fullName evidence="2">RL40 protein</fullName>
    </submittedName>
</protein>
<dbReference type="SUPFAM" id="SSF54236">
    <property type="entry name" value="Ubiquitin-like"/>
    <property type="match status" value="1"/>
</dbReference>
<evidence type="ECO:0000259" key="1">
    <source>
        <dbReference type="PROSITE" id="PS50053"/>
    </source>
</evidence>
<reference evidence="2 3" key="1">
    <citation type="journal article" date="2021" name="Cell">
        <title>Tracing the genetic footprints of vertebrate landing in non-teleost ray-finned fishes.</title>
        <authorList>
            <person name="Bi X."/>
            <person name="Wang K."/>
            <person name="Yang L."/>
            <person name="Pan H."/>
            <person name="Jiang H."/>
            <person name="Wei Q."/>
            <person name="Fang M."/>
            <person name="Yu H."/>
            <person name="Zhu C."/>
            <person name="Cai Y."/>
            <person name="He Y."/>
            <person name="Gan X."/>
            <person name="Zeng H."/>
            <person name="Yu D."/>
            <person name="Zhu Y."/>
            <person name="Jiang H."/>
            <person name="Qiu Q."/>
            <person name="Yang H."/>
            <person name="Zhang Y.E."/>
            <person name="Wang W."/>
            <person name="Zhu M."/>
            <person name="He S."/>
            <person name="Zhang G."/>
        </authorList>
    </citation>
    <scope>NUCLEOTIDE SEQUENCE [LARGE SCALE GENOMIC DNA]</scope>
    <source>
        <strain evidence="2">Bchr_013</strain>
    </source>
</reference>
<organism evidence="2 3">
    <name type="scientific">Polypterus senegalus</name>
    <name type="common">Senegal bichir</name>
    <dbReference type="NCBI Taxonomy" id="55291"/>
    <lineage>
        <taxon>Eukaryota</taxon>
        <taxon>Metazoa</taxon>
        <taxon>Chordata</taxon>
        <taxon>Craniata</taxon>
        <taxon>Vertebrata</taxon>
        <taxon>Euteleostomi</taxon>
        <taxon>Actinopterygii</taxon>
        <taxon>Polypteriformes</taxon>
        <taxon>Polypteridae</taxon>
        <taxon>Polypterus</taxon>
    </lineage>
</organism>
<dbReference type="InterPro" id="IPR000626">
    <property type="entry name" value="Ubiquitin-like_dom"/>
</dbReference>
<dbReference type="SMART" id="SM00213">
    <property type="entry name" value="UBQ"/>
    <property type="match status" value="1"/>
</dbReference>
<evidence type="ECO:0000313" key="3">
    <source>
        <dbReference type="Proteomes" id="UP000886611"/>
    </source>
</evidence>
<dbReference type="EMBL" id="JAATIS010009265">
    <property type="protein sequence ID" value="KAG2456103.1"/>
    <property type="molecule type" value="Genomic_DNA"/>
</dbReference>
<dbReference type="PROSITE" id="PS50053">
    <property type="entry name" value="UBIQUITIN_2"/>
    <property type="match status" value="1"/>
</dbReference>
<feature type="domain" description="Ubiquitin-like" evidence="1">
    <location>
        <begin position="30"/>
        <end position="89"/>
    </location>
</feature>
<dbReference type="InterPro" id="IPR050158">
    <property type="entry name" value="Ubiquitin_ubiquitin-like"/>
</dbReference>
<feature type="non-terminal residue" evidence="2">
    <location>
        <position position="1"/>
    </location>
</feature>
<dbReference type="PANTHER" id="PTHR10666">
    <property type="entry name" value="UBIQUITIN"/>
    <property type="match status" value="1"/>
</dbReference>
<sequence>MGKIYQVIIHGIMGKKTTIDVGSSEEEMNSTTVLEVKKKLLLKLPGNSESPEDLRLNFAGKQLEDSGKLSDYQIKDKSIILLVLRLPGGN</sequence>
<dbReference type="Pfam" id="PF00240">
    <property type="entry name" value="ubiquitin"/>
    <property type="match status" value="1"/>
</dbReference>
<dbReference type="OrthoDB" id="428577at2759"/>
<dbReference type="InterPro" id="IPR029071">
    <property type="entry name" value="Ubiquitin-like_domsf"/>
</dbReference>
<feature type="non-terminal residue" evidence="2">
    <location>
        <position position="90"/>
    </location>
</feature>
<gene>
    <name evidence="2" type="primary">Rpl40_1</name>
    <name evidence="2" type="ORF">GTO96_0006885</name>
</gene>
<dbReference type="AlphaFoldDB" id="A0A8X8BF17"/>